<evidence type="ECO:0000313" key="3">
    <source>
        <dbReference type="Proteomes" id="UP001224890"/>
    </source>
</evidence>
<feature type="region of interest" description="Disordered" evidence="1">
    <location>
        <begin position="86"/>
        <end position="115"/>
    </location>
</feature>
<organism evidence="2 3">
    <name type="scientific">Colletotrichum godetiae</name>
    <dbReference type="NCBI Taxonomy" id="1209918"/>
    <lineage>
        <taxon>Eukaryota</taxon>
        <taxon>Fungi</taxon>
        <taxon>Dikarya</taxon>
        <taxon>Ascomycota</taxon>
        <taxon>Pezizomycotina</taxon>
        <taxon>Sordariomycetes</taxon>
        <taxon>Hypocreomycetidae</taxon>
        <taxon>Glomerellales</taxon>
        <taxon>Glomerellaceae</taxon>
        <taxon>Colletotrichum</taxon>
        <taxon>Colletotrichum acutatum species complex</taxon>
    </lineage>
</organism>
<name>A0AAJ0AB95_9PEZI</name>
<dbReference type="Proteomes" id="UP001224890">
    <property type="component" value="Unassembled WGS sequence"/>
</dbReference>
<evidence type="ECO:0000256" key="1">
    <source>
        <dbReference type="SAM" id="MobiDB-lite"/>
    </source>
</evidence>
<evidence type="ECO:0000313" key="2">
    <source>
        <dbReference type="EMBL" id="KAK1659952.1"/>
    </source>
</evidence>
<comment type="caution">
    <text evidence="2">The sequence shown here is derived from an EMBL/GenBank/DDBJ whole genome shotgun (WGS) entry which is preliminary data.</text>
</comment>
<sequence length="115" mass="12939">MPQLQLGTVMLTVTLIYYQARGVSIFHVQVTKPRLTRPKPSIPSSRTSRSHPFEVCIPLTLTNHPSLTPDSPILFQHLSRVQPITSLFDQDQNEMNDKVPRSQHGKGVSHSNQIS</sequence>
<dbReference type="AlphaFoldDB" id="A0AAJ0AB95"/>
<proteinExistence type="predicted"/>
<dbReference type="EMBL" id="JAHMHR010000054">
    <property type="protein sequence ID" value="KAK1659952.1"/>
    <property type="molecule type" value="Genomic_DNA"/>
</dbReference>
<dbReference type="GeneID" id="85460467"/>
<dbReference type="RefSeq" id="XP_060424716.1">
    <property type="nucleotide sequence ID" value="XM_060575941.1"/>
</dbReference>
<accession>A0AAJ0AB95</accession>
<reference evidence="2" key="1">
    <citation type="submission" date="2021-06" db="EMBL/GenBank/DDBJ databases">
        <title>Comparative genomics, transcriptomics and evolutionary studies reveal genomic signatures of adaptation to plant cell wall in hemibiotrophic fungi.</title>
        <authorList>
            <consortium name="DOE Joint Genome Institute"/>
            <person name="Baroncelli R."/>
            <person name="Diaz J.F."/>
            <person name="Benocci T."/>
            <person name="Peng M."/>
            <person name="Battaglia E."/>
            <person name="Haridas S."/>
            <person name="Andreopoulos W."/>
            <person name="Labutti K."/>
            <person name="Pangilinan J."/>
            <person name="Floch G.L."/>
            <person name="Makela M.R."/>
            <person name="Henrissat B."/>
            <person name="Grigoriev I.V."/>
            <person name="Crouch J.A."/>
            <person name="De Vries R.P."/>
            <person name="Sukno S.A."/>
            <person name="Thon M.R."/>
        </authorList>
    </citation>
    <scope>NUCLEOTIDE SEQUENCE</scope>
    <source>
        <strain evidence="2">CBS 193.32</strain>
    </source>
</reference>
<protein>
    <submittedName>
        <fullName evidence="2">Uncharacterized protein</fullName>
    </submittedName>
</protein>
<gene>
    <name evidence="2" type="ORF">BDP55DRAFT_677839</name>
</gene>
<keyword evidence="3" id="KW-1185">Reference proteome</keyword>